<organism evidence="1 2">
    <name type="scientific">Lysobacter yananisis</name>
    <dbReference type="NCBI Taxonomy" id="1003114"/>
    <lineage>
        <taxon>Bacteria</taxon>
        <taxon>Pseudomonadati</taxon>
        <taxon>Pseudomonadota</taxon>
        <taxon>Gammaproteobacteria</taxon>
        <taxon>Lysobacterales</taxon>
        <taxon>Lysobacteraceae</taxon>
        <taxon>Lysobacter</taxon>
    </lineage>
</organism>
<evidence type="ECO:0000313" key="2">
    <source>
        <dbReference type="Proteomes" id="UP001229313"/>
    </source>
</evidence>
<accession>A0ABY9P479</accession>
<dbReference type="Proteomes" id="UP001229313">
    <property type="component" value="Chromosome"/>
</dbReference>
<keyword evidence="2" id="KW-1185">Reference proteome</keyword>
<name>A0ABY9P479_9GAMM</name>
<dbReference type="RefSeq" id="WP_309150994.1">
    <property type="nucleotide sequence ID" value="NZ_CP133568.1"/>
</dbReference>
<proteinExistence type="predicted"/>
<reference evidence="1 2" key="1">
    <citation type="submission" date="2023-08" db="EMBL/GenBank/DDBJ databases">
        <title>The whole genome sequence of Lysobacter yananisis.</title>
        <authorList>
            <person name="Sun H."/>
        </authorList>
    </citation>
    <scope>NUCLEOTIDE SEQUENCE [LARGE SCALE GENOMIC DNA]</scope>
    <source>
        <strain evidence="1 2">SNNU513</strain>
    </source>
</reference>
<dbReference type="EMBL" id="CP133568">
    <property type="protein sequence ID" value="WMT01650.1"/>
    <property type="molecule type" value="Genomic_DNA"/>
</dbReference>
<protein>
    <submittedName>
        <fullName evidence="1">Uncharacterized protein</fullName>
    </submittedName>
</protein>
<evidence type="ECO:0000313" key="1">
    <source>
        <dbReference type="EMBL" id="WMT01650.1"/>
    </source>
</evidence>
<gene>
    <name evidence="1" type="ORF">RDV84_16905</name>
</gene>
<sequence length="92" mass="9986">MRAPPTAVIPAKAGIHFDFSVAVAVASCLDATTSEAHVPQPRRACAWMRTRAMGQDAPYGAAPRKVLDLVALDPKKQGLFFGYFLCGLRQRK</sequence>